<evidence type="ECO:0000313" key="7">
    <source>
        <dbReference type="Proteomes" id="UP000199054"/>
    </source>
</evidence>
<dbReference type="Proteomes" id="UP000199054">
    <property type="component" value="Unassembled WGS sequence"/>
</dbReference>
<proteinExistence type="inferred from homology"/>
<organism evidence="6 7">
    <name type="scientific">Paracoccus alcaliphilus</name>
    <dbReference type="NCBI Taxonomy" id="34002"/>
    <lineage>
        <taxon>Bacteria</taxon>
        <taxon>Pseudomonadati</taxon>
        <taxon>Pseudomonadota</taxon>
        <taxon>Alphaproteobacteria</taxon>
        <taxon>Rhodobacterales</taxon>
        <taxon>Paracoccaceae</taxon>
        <taxon>Paracoccus</taxon>
    </lineage>
</organism>
<dbReference type="GO" id="GO:1904680">
    <property type="term" value="F:peptide transmembrane transporter activity"/>
    <property type="evidence" value="ECO:0007669"/>
    <property type="project" value="TreeGrafter"/>
</dbReference>
<dbReference type="GO" id="GO:0030288">
    <property type="term" value="C:outer membrane-bounded periplasmic space"/>
    <property type="evidence" value="ECO:0007669"/>
    <property type="project" value="TreeGrafter"/>
</dbReference>
<name>A0A1H8DYT4_9RHOB</name>
<dbReference type="Gene3D" id="3.40.190.10">
    <property type="entry name" value="Periplasmic binding protein-like II"/>
    <property type="match status" value="1"/>
</dbReference>
<comment type="subcellular location">
    <subcellularLocation>
        <location evidence="1">Periplasm</location>
    </subcellularLocation>
</comment>
<keyword evidence="7" id="KW-1185">Reference proteome</keyword>
<protein>
    <submittedName>
        <fullName evidence="6">Microcin C transport system substrate-binding protein</fullName>
    </submittedName>
</protein>
<evidence type="ECO:0000256" key="1">
    <source>
        <dbReference type="ARBA" id="ARBA00004418"/>
    </source>
</evidence>
<reference evidence="6 7" key="1">
    <citation type="submission" date="2016-10" db="EMBL/GenBank/DDBJ databases">
        <authorList>
            <person name="de Groot N.N."/>
        </authorList>
    </citation>
    <scope>NUCLEOTIDE SEQUENCE [LARGE SCALE GENOMIC DNA]</scope>
    <source>
        <strain evidence="6 7">DSM 8512</strain>
    </source>
</reference>
<feature type="domain" description="Solute-binding protein family 5" evidence="5">
    <location>
        <begin position="120"/>
        <end position="528"/>
    </location>
</feature>
<dbReference type="AlphaFoldDB" id="A0A1H8DYT4"/>
<dbReference type="SUPFAM" id="SSF53850">
    <property type="entry name" value="Periplasmic binding protein-like II"/>
    <property type="match status" value="1"/>
</dbReference>
<evidence type="ECO:0000256" key="3">
    <source>
        <dbReference type="ARBA" id="ARBA00022729"/>
    </source>
</evidence>
<dbReference type="PANTHER" id="PTHR30290:SF64">
    <property type="entry name" value="ABC TRANSPORTER PERIPLASMIC BINDING PROTEIN"/>
    <property type="match status" value="1"/>
</dbReference>
<keyword evidence="3 4" id="KW-0732">Signal</keyword>
<dbReference type="InterPro" id="IPR000914">
    <property type="entry name" value="SBP_5_dom"/>
</dbReference>
<evidence type="ECO:0000313" key="6">
    <source>
        <dbReference type="EMBL" id="SEN12350.1"/>
    </source>
</evidence>
<dbReference type="InterPro" id="IPR030678">
    <property type="entry name" value="Peptide/Ni-bd"/>
</dbReference>
<dbReference type="CDD" id="cd08497">
    <property type="entry name" value="MbnE-like"/>
    <property type="match status" value="1"/>
</dbReference>
<evidence type="ECO:0000256" key="2">
    <source>
        <dbReference type="ARBA" id="ARBA00005695"/>
    </source>
</evidence>
<sequence length="634" mass="71311">MRRMNLAALTLLLASTTAAIAQQPEQTGDTESANGEQVIRAHGVGVFDELNLPADFTHLPYVNPDAPKGGEIAQSIPNSTGFDNYNPFTFRGRAAALSSFMLESILTGTADEVGAAYCLLCESLEYPESRDWVIFNLRPEAAFSDGTPLTAHDVLFSYEQLRDKGLSSFRTVIAQQVAEAEVLDDHRIRFTFTPDYPRRDLIQGVGSLPVFSRKDFEDNDRDLEQTMSKALIGSGPYMFEGADINRRVTYRRNPDYWGADLPINRGRFNFDRIRFEYFADYDAAFEAFKAGEYTFRREVSSIHWASRYDFPALSRGWVKQETLHDGNVASGQTWVLNLRRPNWQDIRVRQAIGMMFNFEWSNDALFYGLYDRVNSIWENSDLAASGTPSDGELELLEPVAADLPEGILTDEAVMAPVSGERQLDRRNLRAAAALLDEAGWEVGNDGMRRNPDGRPLVLQILNDSQTFDRVINPFIENLRALGVDARNVRVDNAEYENRKRSHDFDMISDHLGQGEIPGSGLQQYFGSANAGDVFNTMGLANPAIDRLITHVEAAETRDELITAVHALDRALRSLSFWVPQWYNGNHLVAYYDQFGRPDELPPYSLGEMDFWWYDAEKAEALRAAGALRAGRALD</sequence>
<dbReference type="GO" id="GO:0042884">
    <property type="term" value="P:microcin transport"/>
    <property type="evidence" value="ECO:0007669"/>
    <property type="project" value="TreeGrafter"/>
</dbReference>
<evidence type="ECO:0000256" key="4">
    <source>
        <dbReference type="SAM" id="SignalP"/>
    </source>
</evidence>
<accession>A0A1H8DYT4</accession>
<dbReference type="GO" id="GO:0043190">
    <property type="term" value="C:ATP-binding cassette (ABC) transporter complex"/>
    <property type="evidence" value="ECO:0007669"/>
    <property type="project" value="InterPro"/>
</dbReference>
<dbReference type="RefSeq" id="WP_090610087.1">
    <property type="nucleotide sequence ID" value="NZ_CP067124.1"/>
</dbReference>
<evidence type="ECO:0000259" key="5">
    <source>
        <dbReference type="Pfam" id="PF00496"/>
    </source>
</evidence>
<dbReference type="EMBL" id="FODE01000001">
    <property type="protein sequence ID" value="SEN12350.1"/>
    <property type="molecule type" value="Genomic_DNA"/>
</dbReference>
<dbReference type="GO" id="GO:0015833">
    <property type="term" value="P:peptide transport"/>
    <property type="evidence" value="ECO:0007669"/>
    <property type="project" value="TreeGrafter"/>
</dbReference>
<dbReference type="Gene3D" id="3.10.105.10">
    <property type="entry name" value="Dipeptide-binding Protein, Domain 3"/>
    <property type="match status" value="1"/>
</dbReference>
<dbReference type="PANTHER" id="PTHR30290">
    <property type="entry name" value="PERIPLASMIC BINDING COMPONENT OF ABC TRANSPORTER"/>
    <property type="match status" value="1"/>
</dbReference>
<dbReference type="STRING" id="34002.SAMN04489859_100199"/>
<dbReference type="Pfam" id="PF00496">
    <property type="entry name" value="SBP_bac_5"/>
    <property type="match status" value="1"/>
</dbReference>
<dbReference type="InterPro" id="IPR039424">
    <property type="entry name" value="SBP_5"/>
</dbReference>
<feature type="chain" id="PRO_5011457431" evidence="4">
    <location>
        <begin position="22"/>
        <end position="634"/>
    </location>
</feature>
<dbReference type="OrthoDB" id="9803988at2"/>
<dbReference type="PIRSF" id="PIRSF002741">
    <property type="entry name" value="MppA"/>
    <property type="match status" value="1"/>
</dbReference>
<feature type="signal peptide" evidence="4">
    <location>
        <begin position="1"/>
        <end position="21"/>
    </location>
</feature>
<gene>
    <name evidence="6" type="ORF">SAMN04489859_100199</name>
</gene>
<comment type="similarity">
    <text evidence="2">Belongs to the bacterial solute-binding protein 5 family.</text>
</comment>